<evidence type="ECO:0000313" key="2">
    <source>
        <dbReference type="EMBL" id="MBC8755999.1"/>
    </source>
</evidence>
<dbReference type="EMBL" id="JACGWS010000009">
    <property type="protein sequence ID" value="MBC8755999.1"/>
    <property type="molecule type" value="Genomic_DNA"/>
</dbReference>
<protein>
    <submittedName>
        <fullName evidence="2">DUF1361 domain-containing protein</fullName>
    </submittedName>
</protein>
<keyword evidence="3" id="KW-1185">Reference proteome</keyword>
<feature type="transmembrane region" description="Helical" evidence="1">
    <location>
        <begin position="191"/>
        <end position="212"/>
    </location>
</feature>
<evidence type="ECO:0000313" key="3">
    <source>
        <dbReference type="Proteomes" id="UP000619238"/>
    </source>
</evidence>
<comment type="caution">
    <text evidence="2">The sequence shown here is derived from an EMBL/GenBank/DDBJ whole genome shotgun (WGS) entry which is preliminary data.</text>
</comment>
<feature type="transmembrane region" description="Helical" evidence="1">
    <location>
        <begin position="106"/>
        <end position="129"/>
    </location>
</feature>
<name>A0ABR7QBP4_9FLAO</name>
<feature type="transmembrane region" description="Helical" evidence="1">
    <location>
        <begin position="35"/>
        <end position="55"/>
    </location>
</feature>
<feature type="transmembrane region" description="Helical" evidence="1">
    <location>
        <begin position="12"/>
        <end position="29"/>
    </location>
</feature>
<organism evidence="2 3">
    <name type="scientific">Kordia aestuariivivens</name>
    <dbReference type="NCBI Taxonomy" id="2759037"/>
    <lineage>
        <taxon>Bacteria</taxon>
        <taxon>Pseudomonadati</taxon>
        <taxon>Bacteroidota</taxon>
        <taxon>Flavobacteriia</taxon>
        <taxon>Flavobacteriales</taxon>
        <taxon>Flavobacteriaceae</taxon>
        <taxon>Kordia</taxon>
    </lineage>
</organism>
<dbReference type="InterPro" id="IPR009793">
    <property type="entry name" value="DUF1361"/>
</dbReference>
<feature type="transmembrane region" description="Helical" evidence="1">
    <location>
        <begin position="141"/>
        <end position="158"/>
    </location>
</feature>
<proteinExistence type="predicted"/>
<keyword evidence="1" id="KW-0812">Transmembrane</keyword>
<accession>A0ABR7QBP4</accession>
<gene>
    <name evidence="2" type="ORF">H2O64_15080</name>
</gene>
<feature type="transmembrane region" description="Helical" evidence="1">
    <location>
        <begin position="67"/>
        <end position="86"/>
    </location>
</feature>
<sequence>MNSNTFKVYQFLLLNGLFCIALLLLRVYVTGSLFYGFLVWNLFLATLPFLISSSLSKTVWLKKQTFPLLLILGIWLLFLPNAPYLITDLMHLRHSLSSLPWLDPFMLFAFAWNGLVLGLLSMHQVYLILTEKWNRTIAKRILFITVFLCGFGIYLGRFQRWNSWELFSDPIILLKDCVDSISNPMYRTRTLGITLSFGFFLWILFLTVENFLPTKKASRN</sequence>
<evidence type="ECO:0000256" key="1">
    <source>
        <dbReference type="SAM" id="Phobius"/>
    </source>
</evidence>
<reference evidence="2 3" key="1">
    <citation type="submission" date="2020-07" db="EMBL/GenBank/DDBJ databases">
        <title>Description of Kordia aestuariivivens sp. nov., isolated from a tidal flat.</title>
        <authorList>
            <person name="Park S."/>
            <person name="Yoon J.-H."/>
        </authorList>
    </citation>
    <scope>NUCLEOTIDE SEQUENCE [LARGE SCALE GENOMIC DNA]</scope>
    <source>
        <strain evidence="2 3">YSTF-M3</strain>
    </source>
</reference>
<keyword evidence="1" id="KW-1133">Transmembrane helix</keyword>
<keyword evidence="1" id="KW-0472">Membrane</keyword>
<dbReference type="Pfam" id="PF07099">
    <property type="entry name" value="DUF1361"/>
    <property type="match status" value="1"/>
</dbReference>
<dbReference type="Proteomes" id="UP000619238">
    <property type="component" value="Unassembled WGS sequence"/>
</dbReference>
<dbReference type="RefSeq" id="WP_187563041.1">
    <property type="nucleotide sequence ID" value="NZ_JACGWS010000009.1"/>
</dbReference>